<organism evidence="4 5">
    <name type="scientific">Oryza meyeriana var. granulata</name>
    <dbReference type="NCBI Taxonomy" id="110450"/>
    <lineage>
        <taxon>Eukaryota</taxon>
        <taxon>Viridiplantae</taxon>
        <taxon>Streptophyta</taxon>
        <taxon>Embryophyta</taxon>
        <taxon>Tracheophyta</taxon>
        <taxon>Spermatophyta</taxon>
        <taxon>Magnoliopsida</taxon>
        <taxon>Liliopsida</taxon>
        <taxon>Poales</taxon>
        <taxon>Poaceae</taxon>
        <taxon>BOP clade</taxon>
        <taxon>Oryzoideae</taxon>
        <taxon>Oryzeae</taxon>
        <taxon>Oryzinae</taxon>
        <taxon>Oryza</taxon>
        <taxon>Oryza meyeriana</taxon>
    </lineage>
</organism>
<dbReference type="GO" id="GO:0020037">
    <property type="term" value="F:heme binding"/>
    <property type="evidence" value="ECO:0007669"/>
    <property type="project" value="InterPro"/>
</dbReference>
<evidence type="ECO:0000313" key="5">
    <source>
        <dbReference type="Proteomes" id="UP000479710"/>
    </source>
</evidence>
<sequence>AVASAPTAQAVNLSELLSAYAADSSVRAIIGSRFKDRDKYLMMLERGLKLFARHTLPDLYPSSRLAIWLSRMPRRMMQHRREAFAFTDAIIQEHQENGAAGDGDKEDLLDVLLRIQREGDLQFPLSTERIKTTVG</sequence>
<evidence type="ECO:0000256" key="2">
    <source>
        <dbReference type="ARBA" id="ARBA00022723"/>
    </source>
</evidence>
<dbReference type="PANTHER" id="PTHR47955">
    <property type="entry name" value="CYTOCHROME P450 FAMILY 71 PROTEIN"/>
    <property type="match status" value="1"/>
</dbReference>
<dbReference type="Pfam" id="PF00067">
    <property type="entry name" value="p450"/>
    <property type="match status" value="1"/>
</dbReference>
<dbReference type="AlphaFoldDB" id="A0A6G1CY05"/>
<keyword evidence="2" id="KW-0479">Metal-binding</keyword>
<feature type="non-terminal residue" evidence="4">
    <location>
        <position position="135"/>
    </location>
</feature>
<comment type="caution">
    <text evidence="4">The sequence shown here is derived from an EMBL/GenBank/DDBJ whole genome shotgun (WGS) entry which is preliminary data.</text>
</comment>
<dbReference type="GO" id="GO:0004497">
    <property type="term" value="F:monooxygenase activity"/>
    <property type="evidence" value="ECO:0007669"/>
    <property type="project" value="InterPro"/>
</dbReference>
<dbReference type="PANTHER" id="PTHR47955:SF21">
    <property type="entry name" value="OS06G0642300 PROTEIN"/>
    <property type="match status" value="1"/>
</dbReference>
<dbReference type="OrthoDB" id="693767at2759"/>
<dbReference type="GO" id="GO:0005506">
    <property type="term" value="F:iron ion binding"/>
    <property type="evidence" value="ECO:0007669"/>
    <property type="project" value="InterPro"/>
</dbReference>
<dbReference type="InterPro" id="IPR036396">
    <property type="entry name" value="Cyt_P450_sf"/>
</dbReference>
<proteinExistence type="inferred from homology"/>
<comment type="similarity">
    <text evidence="1">Belongs to the cytochrome P450 family.</text>
</comment>
<reference evidence="4 5" key="1">
    <citation type="submission" date="2019-11" db="EMBL/GenBank/DDBJ databases">
        <title>Whole genome sequence of Oryza granulata.</title>
        <authorList>
            <person name="Li W."/>
        </authorList>
    </citation>
    <scope>NUCLEOTIDE SEQUENCE [LARGE SCALE GENOMIC DNA]</scope>
    <source>
        <strain evidence="5">cv. Menghai</strain>
        <tissue evidence="4">Leaf</tissue>
    </source>
</reference>
<dbReference type="Gene3D" id="1.10.630.10">
    <property type="entry name" value="Cytochrome P450"/>
    <property type="match status" value="1"/>
</dbReference>
<feature type="non-terminal residue" evidence="4">
    <location>
        <position position="1"/>
    </location>
</feature>
<keyword evidence="3" id="KW-0408">Iron</keyword>
<evidence type="ECO:0000256" key="3">
    <source>
        <dbReference type="ARBA" id="ARBA00023004"/>
    </source>
</evidence>
<evidence type="ECO:0000256" key="1">
    <source>
        <dbReference type="ARBA" id="ARBA00010617"/>
    </source>
</evidence>
<evidence type="ECO:0000313" key="4">
    <source>
        <dbReference type="EMBL" id="KAF0904991.1"/>
    </source>
</evidence>
<dbReference type="Proteomes" id="UP000479710">
    <property type="component" value="Unassembled WGS sequence"/>
</dbReference>
<protein>
    <submittedName>
        <fullName evidence="4">Uncharacterized protein</fullName>
    </submittedName>
</protein>
<gene>
    <name evidence="4" type="ORF">E2562_039332</name>
</gene>
<name>A0A6G1CY05_9ORYZ</name>
<dbReference type="InterPro" id="IPR001128">
    <property type="entry name" value="Cyt_P450"/>
</dbReference>
<dbReference type="GO" id="GO:0016705">
    <property type="term" value="F:oxidoreductase activity, acting on paired donors, with incorporation or reduction of molecular oxygen"/>
    <property type="evidence" value="ECO:0007669"/>
    <property type="project" value="InterPro"/>
</dbReference>
<dbReference type="EMBL" id="SPHZ02000008">
    <property type="protein sequence ID" value="KAF0904991.1"/>
    <property type="molecule type" value="Genomic_DNA"/>
</dbReference>
<dbReference type="SUPFAM" id="SSF48264">
    <property type="entry name" value="Cytochrome P450"/>
    <property type="match status" value="1"/>
</dbReference>
<keyword evidence="5" id="KW-1185">Reference proteome</keyword>
<accession>A0A6G1CY05</accession>